<comment type="subcellular location">
    <subcellularLocation>
        <location evidence="1">Cell membrane</location>
        <topology evidence="1">Multi-pass membrane protein</topology>
    </subcellularLocation>
</comment>
<dbReference type="AlphaFoldDB" id="A0A0D1LPN5"/>
<evidence type="ECO:0000256" key="2">
    <source>
        <dbReference type="ARBA" id="ARBA00022475"/>
    </source>
</evidence>
<dbReference type="Pfam" id="PF00753">
    <property type="entry name" value="Lactamase_B"/>
    <property type="match status" value="1"/>
</dbReference>
<feature type="domain" description="Metallo-beta-lactamase" evidence="7">
    <location>
        <begin position="494"/>
        <end position="698"/>
    </location>
</feature>
<dbReference type="PATRIC" id="fig|137591.24.peg.2150"/>
<organism evidence="8 9">
    <name type="scientific">Weissella cibaria</name>
    <dbReference type="NCBI Taxonomy" id="137591"/>
    <lineage>
        <taxon>Bacteria</taxon>
        <taxon>Bacillati</taxon>
        <taxon>Bacillota</taxon>
        <taxon>Bacilli</taxon>
        <taxon>Lactobacillales</taxon>
        <taxon>Lactobacillaceae</taxon>
        <taxon>Weissella</taxon>
    </lineage>
</organism>
<sequence>MPGYWLVLSLYIAGLNTVIRYQFWWSVPLLLWLSSLLVIRFRCRVVLTILITIGYVSFFIAQDAKLTALAQRPTGKVESTFRIHADELQFSGTTITGFAVMPNRERVRLTWFCREEATFRQLQTTHVGYLVTGIGNYEGIQPRRNAYNFDPIGYWRSRGIIHQFVVKQATIKRVDTPTGAGPFINSRIRTGHSRLVAWFETLPPGLRDYGETLFLGYTRRDFYDDNVGIQKMGLVHLFSISGFQVAGVYVLWRKFGRWIGITRERSLLIVQVLLVVLLLFAGGVQSLVRAVLLAVTQAWRELGWLRLSAVDAWGIALLGGLLLEPGVLHNLGGQLSYLLTFGLLWITGKPGWWQCIFLSVLILPVLLWHTYAWHPISILANLIAMPVFTWLVIPVLVVGIGTAWWGLTPIMSCCNALINGIQFGIAQMDRVPGELVFGQPPLLLSGVALVGTVSWLLGRRRRTIGLLLIVMYGVMFLLPRLATGGFVAFADVGQGDATIARLAPRQVMLVDVGGKMNLPQPPWATPQKRDFQAQQLVQFLRGKGIARVQQLVLTHKDIDHIGNLPYFLQQMPVDNIYVPLGMMQTEAYQELVAPHCRGASVQEVQAGMRLNRWTLVKHPFKSGAGENEDSVAVLVETGPKRLMLTGDLDQAGERNLLDDPMLGRVPILKFGHHGSKTSTASGFVQRLQPSVGVVSAGVKNRFGHPNQETLVTARQNNMQVFSTAESGMLQYCWSGKRDRWQAEITSPIQLPGRP</sequence>
<evidence type="ECO:0000313" key="9">
    <source>
        <dbReference type="Proteomes" id="UP000032289"/>
    </source>
</evidence>
<evidence type="ECO:0000256" key="3">
    <source>
        <dbReference type="ARBA" id="ARBA00022692"/>
    </source>
</evidence>
<evidence type="ECO:0000313" key="8">
    <source>
        <dbReference type="EMBL" id="KIU20522.1"/>
    </source>
</evidence>
<feature type="transmembrane region" description="Helical" evidence="6">
    <location>
        <begin position="351"/>
        <end position="371"/>
    </location>
</feature>
<feature type="transmembrane region" description="Helical" evidence="6">
    <location>
        <begin position="383"/>
        <end position="407"/>
    </location>
</feature>
<dbReference type="InterPro" id="IPR036866">
    <property type="entry name" value="RibonucZ/Hydroxyglut_hydro"/>
</dbReference>
<feature type="transmembrane region" description="Helical" evidence="6">
    <location>
        <begin position="464"/>
        <end position="482"/>
    </location>
</feature>
<keyword evidence="2" id="KW-1003">Cell membrane</keyword>
<dbReference type="InterPro" id="IPR004477">
    <property type="entry name" value="ComEC_N"/>
</dbReference>
<proteinExistence type="predicted"/>
<dbReference type="InterPro" id="IPR035681">
    <property type="entry name" value="ComA-like_MBL"/>
</dbReference>
<name>A0A0D1LPN5_9LACO</name>
<evidence type="ECO:0000256" key="5">
    <source>
        <dbReference type="ARBA" id="ARBA00023136"/>
    </source>
</evidence>
<dbReference type="PANTHER" id="PTHR30619">
    <property type="entry name" value="DNA INTERNALIZATION/COMPETENCE PROTEIN COMEC/REC2"/>
    <property type="match status" value="1"/>
</dbReference>
<keyword evidence="4 6" id="KW-1133">Transmembrane helix</keyword>
<dbReference type="InterPro" id="IPR001279">
    <property type="entry name" value="Metallo-B-lactamas"/>
</dbReference>
<dbReference type="InterPro" id="IPR052159">
    <property type="entry name" value="Competence_DNA_uptake"/>
</dbReference>
<evidence type="ECO:0000256" key="4">
    <source>
        <dbReference type="ARBA" id="ARBA00022989"/>
    </source>
</evidence>
<dbReference type="Gene3D" id="3.60.15.10">
    <property type="entry name" value="Ribonuclease Z/Hydroxyacylglutathione hydrolase-like"/>
    <property type="match status" value="1"/>
</dbReference>
<dbReference type="RefSeq" id="WP_043941895.1">
    <property type="nucleotide sequence ID" value="NZ_JWHT01000059.1"/>
</dbReference>
<gene>
    <name evidence="8" type="ORF">ab3b_02201</name>
</gene>
<accession>A0A0D1LPN5</accession>
<evidence type="ECO:0000256" key="1">
    <source>
        <dbReference type="ARBA" id="ARBA00004651"/>
    </source>
</evidence>
<feature type="transmembrane region" description="Helical" evidence="6">
    <location>
        <begin position="304"/>
        <end position="323"/>
    </location>
</feature>
<dbReference type="SMART" id="SM00849">
    <property type="entry name" value="Lactamase_B"/>
    <property type="match status" value="1"/>
</dbReference>
<evidence type="ECO:0000259" key="7">
    <source>
        <dbReference type="SMART" id="SM00849"/>
    </source>
</evidence>
<evidence type="ECO:0000256" key="6">
    <source>
        <dbReference type="SAM" id="Phobius"/>
    </source>
</evidence>
<dbReference type="GO" id="GO:0005886">
    <property type="term" value="C:plasma membrane"/>
    <property type="evidence" value="ECO:0007669"/>
    <property type="project" value="UniProtKB-SubCell"/>
</dbReference>
<feature type="transmembrane region" description="Helical" evidence="6">
    <location>
        <begin position="234"/>
        <end position="252"/>
    </location>
</feature>
<dbReference type="Proteomes" id="UP000032289">
    <property type="component" value="Unassembled WGS sequence"/>
</dbReference>
<reference evidence="8 9" key="1">
    <citation type="journal article" date="2015" name="Microbiology (Mosc.)">
        <title>Genomics of the Weissella cibaria species with an examination of its metabolic traits.</title>
        <authorList>
            <person name="Lynch K.M."/>
            <person name="Lucid A."/>
            <person name="Arendt E.K."/>
            <person name="Sleator R.D."/>
            <person name="Lucey B."/>
            <person name="Coffey A."/>
        </authorList>
    </citation>
    <scope>NUCLEOTIDE SEQUENCE [LARGE SCALE GENOMIC DNA]</scope>
    <source>
        <strain evidence="8 9">AB3b</strain>
    </source>
</reference>
<dbReference type="SUPFAM" id="SSF56281">
    <property type="entry name" value="Metallo-hydrolase/oxidoreductase"/>
    <property type="match status" value="1"/>
</dbReference>
<feature type="transmembrane region" description="Helical" evidence="6">
    <location>
        <begin position="272"/>
        <end position="292"/>
    </location>
</feature>
<comment type="caution">
    <text evidence="8">The sequence shown here is derived from an EMBL/GenBank/DDBJ whole genome shotgun (WGS) entry which is preliminary data.</text>
</comment>
<dbReference type="Pfam" id="PF03772">
    <property type="entry name" value="Competence"/>
    <property type="match status" value="1"/>
</dbReference>
<keyword evidence="3 6" id="KW-0812">Transmembrane</keyword>
<dbReference type="EMBL" id="JWHT01000059">
    <property type="protein sequence ID" value="KIU20522.1"/>
    <property type="molecule type" value="Genomic_DNA"/>
</dbReference>
<keyword evidence="5 6" id="KW-0472">Membrane</keyword>
<dbReference type="PANTHER" id="PTHR30619:SF7">
    <property type="entry name" value="BETA-LACTAMASE DOMAIN PROTEIN"/>
    <property type="match status" value="1"/>
</dbReference>
<protein>
    <submittedName>
        <fullName evidence="8">ComEC family competence protein</fullName>
    </submittedName>
</protein>
<dbReference type="NCBIfam" id="TIGR00360">
    <property type="entry name" value="ComEC_N-term"/>
    <property type="match status" value="1"/>
</dbReference>
<feature type="transmembrane region" description="Helical" evidence="6">
    <location>
        <begin position="437"/>
        <end position="457"/>
    </location>
</feature>
<dbReference type="CDD" id="cd07731">
    <property type="entry name" value="ComA-like_MBL-fold"/>
    <property type="match status" value="1"/>
</dbReference>
<feature type="transmembrane region" description="Helical" evidence="6">
    <location>
        <begin position="44"/>
        <end position="61"/>
    </location>
</feature>